<dbReference type="AlphaFoldDB" id="A0A0E9TBQ6"/>
<evidence type="ECO:0000313" key="1">
    <source>
        <dbReference type="EMBL" id="JAH51036.1"/>
    </source>
</evidence>
<proteinExistence type="predicted"/>
<reference evidence="1" key="1">
    <citation type="submission" date="2014-11" db="EMBL/GenBank/DDBJ databases">
        <authorList>
            <person name="Amaro Gonzalez C."/>
        </authorList>
    </citation>
    <scope>NUCLEOTIDE SEQUENCE</scope>
</reference>
<organism evidence="1">
    <name type="scientific">Anguilla anguilla</name>
    <name type="common">European freshwater eel</name>
    <name type="synonym">Muraena anguilla</name>
    <dbReference type="NCBI Taxonomy" id="7936"/>
    <lineage>
        <taxon>Eukaryota</taxon>
        <taxon>Metazoa</taxon>
        <taxon>Chordata</taxon>
        <taxon>Craniata</taxon>
        <taxon>Vertebrata</taxon>
        <taxon>Euteleostomi</taxon>
        <taxon>Actinopterygii</taxon>
        <taxon>Neopterygii</taxon>
        <taxon>Teleostei</taxon>
        <taxon>Anguilliformes</taxon>
        <taxon>Anguillidae</taxon>
        <taxon>Anguilla</taxon>
    </lineage>
</organism>
<reference evidence="1" key="2">
    <citation type="journal article" date="2015" name="Fish Shellfish Immunol.">
        <title>Early steps in the European eel (Anguilla anguilla)-Vibrio vulnificus interaction in the gills: Role of the RtxA13 toxin.</title>
        <authorList>
            <person name="Callol A."/>
            <person name="Pajuelo D."/>
            <person name="Ebbesson L."/>
            <person name="Teles M."/>
            <person name="MacKenzie S."/>
            <person name="Amaro C."/>
        </authorList>
    </citation>
    <scope>NUCLEOTIDE SEQUENCE</scope>
</reference>
<name>A0A0E9TBQ6_ANGAN</name>
<sequence length="29" mass="3668">MYYILCGGRTKKKNIYLIYIVFKYHLIRR</sequence>
<protein>
    <submittedName>
        <fullName evidence="1">Uncharacterized protein</fullName>
    </submittedName>
</protein>
<accession>A0A0E9TBQ6</accession>
<dbReference type="EMBL" id="GBXM01057541">
    <property type="protein sequence ID" value="JAH51036.1"/>
    <property type="molecule type" value="Transcribed_RNA"/>
</dbReference>